<reference evidence="1 2" key="1">
    <citation type="journal article" date="2013" name="Biodegradation">
        <title>Quantitative proteomic analysis of ibuprofen-degrading Patulibacter sp. strain I11.</title>
        <authorList>
            <person name="Almeida B."/>
            <person name="Kjeldal H."/>
            <person name="Lolas I."/>
            <person name="Knudsen A.D."/>
            <person name="Carvalho G."/>
            <person name="Nielsen K.L."/>
            <person name="Barreto Crespo M.T."/>
            <person name="Stensballe A."/>
            <person name="Nielsen J.L."/>
        </authorList>
    </citation>
    <scope>NUCLEOTIDE SEQUENCE [LARGE SCALE GENOMIC DNA]</scope>
    <source>
        <strain evidence="1 2">I11</strain>
    </source>
</reference>
<dbReference type="OrthoDB" id="8871309at2"/>
<dbReference type="Gene3D" id="3.40.50.1820">
    <property type="entry name" value="alpha/beta hydrolase"/>
    <property type="match status" value="1"/>
</dbReference>
<dbReference type="PATRIC" id="fig|1097667.3.peg.4128"/>
<dbReference type="EMBL" id="AGUD01000306">
    <property type="protein sequence ID" value="EHN09010.1"/>
    <property type="molecule type" value="Genomic_DNA"/>
</dbReference>
<organism evidence="1 2">
    <name type="scientific">Patulibacter medicamentivorans</name>
    <dbReference type="NCBI Taxonomy" id="1097667"/>
    <lineage>
        <taxon>Bacteria</taxon>
        <taxon>Bacillati</taxon>
        <taxon>Actinomycetota</taxon>
        <taxon>Thermoleophilia</taxon>
        <taxon>Solirubrobacterales</taxon>
        <taxon>Patulibacteraceae</taxon>
        <taxon>Patulibacter</taxon>
    </lineage>
</organism>
<gene>
    <name evidence="1" type="ORF">PAI11_41630</name>
</gene>
<keyword evidence="2" id="KW-1185">Reference proteome</keyword>
<name>H0EBD4_9ACTN</name>
<proteinExistence type="predicted"/>
<comment type="caution">
    <text evidence="1">The sequence shown here is derived from an EMBL/GenBank/DDBJ whole genome shotgun (WGS) entry which is preliminary data.</text>
</comment>
<dbReference type="SUPFAM" id="SSF53474">
    <property type="entry name" value="alpha/beta-Hydrolases"/>
    <property type="match status" value="1"/>
</dbReference>
<dbReference type="AlphaFoldDB" id="H0EBD4"/>
<dbReference type="InterPro" id="IPR029058">
    <property type="entry name" value="AB_hydrolase_fold"/>
</dbReference>
<dbReference type="Proteomes" id="UP000005143">
    <property type="component" value="Unassembled WGS sequence"/>
</dbReference>
<dbReference type="RefSeq" id="WP_007578873.1">
    <property type="nucleotide sequence ID" value="NZ_AGUD01000306.1"/>
</dbReference>
<sequence>MRSTEIQASSAVAATAFGGAVGHVQTVHRAIAGRAIGRRAPAVRQIHDTIADGVYATVGLVGGLAVRGLGAALAASRAGDAPSIADTPKGDVVLGALNGAFGERFADDASPLALGMTIRHRGDDLPPTPEALARAYPLPSGRVAVLLHGLCCTDLTWRIPVRRGDAPAEPDDALTYGELLKRDLGIDAVTLRYNSGRRVPANGAELANLLEQLVAAWPGGVRELTLIGHSMGGLIARSAGAEGLAAGHGWLRPLRHVVMLGSPQLGSNLERAAATGAWAAGLLPETRPIADLLGLRSDGVLDMRDGALLHADVPLAIDRWPWGERGSVVPLLPGVRHHTVAATVARNPDSWLARTVLGDLLVTPASASSRAKGERRLRFPAEDVVVLGGMHHMQLLHDPRVYAHLRRWLSPAPALPAAGATGDGAIDGEAVELHPV</sequence>
<evidence type="ECO:0000313" key="2">
    <source>
        <dbReference type="Proteomes" id="UP000005143"/>
    </source>
</evidence>
<protein>
    <submittedName>
        <fullName evidence="1">Uncharacterized protein</fullName>
    </submittedName>
</protein>
<evidence type="ECO:0000313" key="1">
    <source>
        <dbReference type="EMBL" id="EHN09010.1"/>
    </source>
</evidence>
<accession>H0EBD4</accession>